<evidence type="ECO:0000256" key="1">
    <source>
        <dbReference type="SAM" id="Coils"/>
    </source>
</evidence>
<dbReference type="Proteomes" id="UP000266234">
    <property type="component" value="Unassembled WGS sequence"/>
</dbReference>
<gene>
    <name evidence="3" type="ORF">FLONG3_6757</name>
</gene>
<reference evidence="3 4" key="1">
    <citation type="journal article" date="2018" name="PLoS Pathog.">
        <title>Evolution of structural diversity of trichothecenes, a family of toxins produced by plant pathogenic and entomopathogenic fungi.</title>
        <authorList>
            <person name="Proctor R.H."/>
            <person name="McCormick S.P."/>
            <person name="Kim H.S."/>
            <person name="Cardoza R.E."/>
            <person name="Stanley A.M."/>
            <person name="Lindo L."/>
            <person name="Kelly A."/>
            <person name="Brown D.W."/>
            <person name="Lee T."/>
            <person name="Vaughan M.M."/>
            <person name="Alexander N.J."/>
            <person name="Busman M."/>
            <person name="Gutierrez S."/>
        </authorList>
    </citation>
    <scope>NUCLEOTIDE SEQUENCE [LARGE SCALE GENOMIC DNA]</scope>
    <source>
        <strain evidence="3 4">NRRL 20695</strain>
    </source>
</reference>
<keyword evidence="1" id="KW-0175">Coiled coil</keyword>
<feature type="coiled-coil region" evidence="1">
    <location>
        <begin position="113"/>
        <end position="140"/>
    </location>
</feature>
<dbReference type="AlphaFoldDB" id="A0A395SIZ6"/>
<feature type="region of interest" description="Disordered" evidence="2">
    <location>
        <begin position="1"/>
        <end position="22"/>
    </location>
</feature>
<dbReference type="STRING" id="694270.A0A395SIZ6"/>
<feature type="compositionally biased region" description="Basic and acidic residues" evidence="2">
    <location>
        <begin position="799"/>
        <end position="812"/>
    </location>
</feature>
<evidence type="ECO:0000313" key="4">
    <source>
        <dbReference type="Proteomes" id="UP000266234"/>
    </source>
</evidence>
<accession>A0A395SIZ6</accession>
<organism evidence="3 4">
    <name type="scientific">Fusarium longipes</name>
    <dbReference type="NCBI Taxonomy" id="694270"/>
    <lineage>
        <taxon>Eukaryota</taxon>
        <taxon>Fungi</taxon>
        <taxon>Dikarya</taxon>
        <taxon>Ascomycota</taxon>
        <taxon>Pezizomycotina</taxon>
        <taxon>Sordariomycetes</taxon>
        <taxon>Hypocreomycetidae</taxon>
        <taxon>Hypocreales</taxon>
        <taxon>Nectriaceae</taxon>
        <taxon>Fusarium</taxon>
    </lineage>
</organism>
<feature type="region of interest" description="Disordered" evidence="2">
    <location>
        <begin position="653"/>
        <end position="692"/>
    </location>
</feature>
<sequence>MEQEQEGIRTRSKTEATGAAPWRKDDTVLEDEGFKAPIFYFNPEGRKNVNTNEFKHDLLPALRGSYYLRLNTDPHQFGLLENRDSRPVYVSVAFLKALATNKVNWATLDFFKIEKAKKARQRAERKAQNAAKKNGEAIDEEEAGVVTEKKQPKLVVETSHQESHVALDTQTVLNEMHFIQHWKDYWYALNLWNDLSRQQPVVPYHGICCIPVRSQDGEPKLLRSKNGMSWFDQTAARRLKNNWYTQLDQMWDKDSGQPWFRSRYSSVKLDRPMIVHRKEEGKRIPDDDWEAICDQVNQLTDSNQDSFGSVVVHLDDKKLPTGYIATSTCPFGFYATYIHQSDYNKYMENLRRGNDPPCRNPFNYDKMKHAEWLKVVNKYKSHEVAIKNPNSDVAKFRGSHNFKNNGGLYGHGCSFSGIITPEKIRGVRGTRKGKTQQSVVMDGKAPVMASALGWEHIDEKSHLYAAELTLKHRYEKAWQNLFIFEDILKKEFTTQHDIQGSLSIVTNDEDDMNDLELDFEEPTKDFKWKTLDETSIKPVNIETITKDYKFLAYTISYRVNMSSPSYFMDRKTTELKIKFYPFQRPFFHRFESAFDSRLFTKMRAIVTNTFKEAVKNNNLPDVPCRISDLSLPLTPRYPKAVEQLMAIEYPQFSQQASPSHANNSRIEIEDEDEDERENFKDTTIGSMAHKDPVKTLPTISGSYHDLLSTIGRTNSGQTSTITEINSLLKLSISQGHSLMNHYTENLNQGSVSSMEEILKYSMGALDMRLASNNPTVYDVPQDGRKITGRPKNQNVGAEQTREDGTAKYDVRKGKMLKK</sequence>
<evidence type="ECO:0000313" key="3">
    <source>
        <dbReference type="EMBL" id="RGP72361.1"/>
    </source>
</evidence>
<dbReference type="EMBL" id="PXOG01000148">
    <property type="protein sequence ID" value="RGP72361.1"/>
    <property type="molecule type" value="Genomic_DNA"/>
</dbReference>
<feature type="region of interest" description="Disordered" evidence="2">
    <location>
        <begin position="781"/>
        <end position="818"/>
    </location>
</feature>
<comment type="caution">
    <text evidence="3">The sequence shown here is derived from an EMBL/GenBank/DDBJ whole genome shotgun (WGS) entry which is preliminary data.</text>
</comment>
<feature type="compositionally biased region" description="Basic and acidic residues" evidence="2">
    <location>
        <begin position="1"/>
        <end position="14"/>
    </location>
</feature>
<name>A0A395SIZ6_9HYPO</name>
<protein>
    <submittedName>
        <fullName evidence="3">Uncharacterized protein</fullName>
    </submittedName>
</protein>
<keyword evidence="4" id="KW-1185">Reference proteome</keyword>
<proteinExistence type="predicted"/>
<dbReference type="OrthoDB" id="5427329at2759"/>
<evidence type="ECO:0000256" key="2">
    <source>
        <dbReference type="SAM" id="MobiDB-lite"/>
    </source>
</evidence>
<feature type="compositionally biased region" description="Polar residues" evidence="2">
    <location>
        <begin position="653"/>
        <end position="664"/>
    </location>
</feature>